<dbReference type="InterPro" id="IPR050287">
    <property type="entry name" value="MTA/SAH_deaminase"/>
</dbReference>
<sequence>MVVRPGHSARFRRMWLTDACYLRPDGTFGRADLLVRDGVVAEVAPAGSRPSDVDCSGYVVLPGLVNGHYHSQATLMRGMEAGLELFDWFGDSPGGRAQSRVGGWLDDPANLTELADVVRHEYVTLLRHGVTTVADCGSSEAASPTLLADLGDEVGVRVIAQAYDDWIERVDDPARYTVNIESEEDLTREFVERAVGWRDRYRPVFAGHSLETVARRELALAAWGRSSIAVLDEHGLLSPRTVLFHGCEMDADDVATLARTGAAVMHCPVSNLSLHGRIPPAVEWRRAGVTVGLGTDWGDTDMWGTVRAAWLLQQRLPDQPAYRGADEPGPLSTDRATHADVLRMATRGGALGYSRDDLGEIAPGRTADLVFLDADRLRPYVDGPELSTLAAAVVTSAGPGVVRHVLTAGEWALRDGAPVRVDADALAATYHRIAAAVTA</sequence>
<evidence type="ECO:0000313" key="4">
    <source>
        <dbReference type="Proteomes" id="UP000612808"/>
    </source>
</evidence>
<dbReference type="GO" id="GO:0016810">
    <property type="term" value="F:hydrolase activity, acting on carbon-nitrogen (but not peptide) bonds"/>
    <property type="evidence" value="ECO:0007669"/>
    <property type="project" value="InterPro"/>
</dbReference>
<gene>
    <name evidence="3" type="ORF">Aru02nite_41140</name>
</gene>
<dbReference type="PANTHER" id="PTHR43794:SF11">
    <property type="entry name" value="AMIDOHYDROLASE-RELATED DOMAIN-CONTAINING PROTEIN"/>
    <property type="match status" value="1"/>
</dbReference>
<keyword evidence="4" id="KW-1185">Reference proteome</keyword>
<dbReference type="PANTHER" id="PTHR43794">
    <property type="entry name" value="AMINOHYDROLASE SSNA-RELATED"/>
    <property type="match status" value="1"/>
</dbReference>
<dbReference type="InterPro" id="IPR006680">
    <property type="entry name" value="Amidohydro-rel"/>
</dbReference>
<name>A0A8J3J729_9ACTN</name>
<dbReference type="SUPFAM" id="SSF51556">
    <property type="entry name" value="Metallo-dependent hydrolases"/>
    <property type="match status" value="1"/>
</dbReference>
<accession>A0A8J3J729</accession>
<protein>
    <submittedName>
        <fullName evidence="3">8-oxoguanine deaminase</fullName>
    </submittedName>
</protein>
<dbReference type="SUPFAM" id="SSF51338">
    <property type="entry name" value="Composite domain of metallo-dependent hydrolases"/>
    <property type="match status" value="1"/>
</dbReference>
<evidence type="ECO:0000256" key="1">
    <source>
        <dbReference type="ARBA" id="ARBA00022801"/>
    </source>
</evidence>
<feature type="domain" description="Amidohydrolase-related" evidence="2">
    <location>
        <begin position="59"/>
        <end position="411"/>
    </location>
</feature>
<evidence type="ECO:0000313" key="3">
    <source>
        <dbReference type="EMBL" id="GID13225.1"/>
    </source>
</evidence>
<comment type="caution">
    <text evidence="3">The sequence shown here is derived from an EMBL/GenBank/DDBJ whole genome shotgun (WGS) entry which is preliminary data.</text>
</comment>
<dbReference type="InterPro" id="IPR011059">
    <property type="entry name" value="Metal-dep_hydrolase_composite"/>
</dbReference>
<proteinExistence type="predicted"/>
<dbReference type="Proteomes" id="UP000612808">
    <property type="component" value="Unassembled WGS sequence"/>
</dbReference>
<evidence type="ECO:0000259" key="2">
    <source>
        <dbReference type="Pfam" id="PF01979"/>
    </source>
</evidence>
<organism evidence="3 4">
    <name type="scientific">Actinocatenispora rupis</name>
    <dbReference type="NCBI Taxonomy" id="519421"/>
    <lineage>
        <taxon>Bacteria</taxon>
        <taxon>Bacillati</taxon>
        <taxon>Actinomycetota</taxon>
        <taxon>Actinomycetes</taxon>
        <taxon>Micromonosporales</taxon>
        <taxon>Micromonosporaceae</taxon>
        <taxon>Actinocatenispora</taxon>
    </lineage>
</organism>
<dbReference type="AlphaFoldDB" id="A0A8J3J729"/>
<keyword evidence="1" id="KW-0378">Hydrolase</keyword>
<dbReference type="Gene3D" id="3.20.20.140">
    <property type="entry name" value="Metal-dependent hydrolases"/>
    <property type="match status" value="1"/>
</dbReference>
<dbReference type="EMBL" id="BOMB01000023">
    <property type="protein sequence ID" value="GID13225.1"/>
    <property type="molecule type" value="Genomic_DNA"/>
</dbReference>
<dbReference type="InterPro" id="IPR032466">
    <property type="entry name" value="Metal_Hydrolase"/>
</dbReference>
<reference evidence="3" key="1">
    <citation type="submission" date="2021-01" db="EMBL/GenBank/DDBJ databases">
        <title>Whole genome shotgun sequence of Actinocatenispora rupis NBRC 107355.</title>
        <authorList>
            <person name="Komaki H."/>
            <person name="Tamura T."/>
        </authorList>
    </citation>
    <scope>NUCLEOTIDE SEQUENCE</scope>
    <source>
        <strain evidence="3">NBRC 107355</strain>
    </source>
</reference>
<dbReference type="Gene3D" id="2.30.40.10">
    <property type="entry name" value="Urease, subunit C, domain 1"/>
    <property type="match status" value="1"/>
</dbReference>
<dbReference type="Pfam" id="PF01979">
    <property type="entry name" value="Amidohydro_1"/>
    <property type="match status" value="1"/>
</dbReference>